<evidence type="ECO:0000313" key="3">
    <source>
        <dbReference type="Proteomes" id="UP000309667"/>
    </source>
</evidence>
<dbReference type="RefSeq" id="WP_136556430.1">
    <property type="nucleotide sequence ID" value="NZ_STGT01000001.1"/>
</dbReference>
<evidence type="ECO:0008006" key="4">
    <source>
        <dbReference type="Google" id="ProtNLM"/>
    </source>
</evidence>
<dbReference type="EMBL" id="STGT01000001">
    <property type="protein sequence ID" value="THV16806.1"/>
    <property type="molecule type" value="Genomic_DNA"/>
</dbReference>
<accession>A0ABY2QZV0</accession>
<keyword evidence="3" id="KW-1185">Reference proteome</keyword>
<protein>
    <recommendedName>
        <fullName evidence="4">DUF2842 domain-containing protein</fullName>
    </recommendedName>
</protein>
<feature type="transmembrane region" description="Helical" evidence="1">
    <location>
        <begin position="43"/>
        <end position="65"/>
    </location>
</feature>
<dbReference type="Proteomes" id="UP000309667">
    <property type="component" value="Unassembled WGS sequence"/>
</dbReference>
<evidence type="ECO:0000313" key="2">
    <source>
        <dbReference type="EMBL" id="THV16806.1"/>
    </source>
</evidence>
<gene>
    <name evidence="2" type="ORF">E9677_02050</name>
</gene>
<reference evidence="2 3" key="1">
    <citation type="submission" date="2019-04" db="EMBL/GenBank/DDBJ databases">
        <title>Genome sequence of strain 7209-2.</title>
        <authorList>
            <person name="Gao J."/>
            <person name="Sun J."/>
        </authorList>
    </citation>
    <scope>NUCLEOTIDE SEQUENCE [LARGE SCALE GENOMIC DNA]</scope>
    <source>
        <strain evidence="2 3">7209-2</strain>
    </source>
</reference>
<keyword evidence="1" id="KW-0812">Transmembrane</keyword>
<proteinExistence type="predicted"/>
<organism evidence="2 3">
    <name type="scientific">Rhizobium rhizophilum</name>
    <dbReference type="NCBI Taxonomy" id="1850373"/>
    <lineage>
        <taxon>Bacteria</taxon>
        <taxon>Pseudomonadati</taxon>
        <taxon>Pseudomonadota</taxon>
        <taxon>Alphaproteobacteria</taxon>
        <taxon>Hyphomicrobiales</taxon>
        <taxon>Rhizobiaceae</taxon>
        <taxon>Rhizobium/Agrobacterium group</taxon>
        <taxon>Rhizobium</taxon>
    </lineage>
</organism>
<comment type="caution">
    <text evidence="2">The sequence shown here is derived from an EMBL/GenBank/DDBJ whole genome shotgun (WGS) entry which is preliminary data.</text>
</comment>
<sequence length="72" mass="7965">MDIFADPVRAVLLLWATPGLIVAVAFLAFGIDRIDHAAVGAYAFRPLLIPGIILLWPLVAWRWAVLARKRGE</sequence>
<keyword evidence="1" id="KW-0472">Membrane</keyword>
<evidence type="ECO:0000256" key="1">
    <source>
        <dbReference type="SAM" id="Phobius"/>
    </source>
</evidence>
<keyword evidence="1" id="KW-1133">Transmembrane helix</keyword>
<name>A0ABY2QZV0_9HYPH</name>
<feature type="transmembrane region" description="Helical" evidence="1">
    <location>
        <begin position="12"/>
        <end position="31"/>
    </location>
</feature>